<feature type="non-terminal residue" evidence="2">
    <location>
        <position position="305"/>
    </location>
</feature>
<name>A0A9W4T095_9GLOM</name>
<keyword evidence="3" id="KW-1185">Reference proteome</keyword>
<feature type="region of interest" description="Disordered" evidence="1">
    <location>
        <begin position="253"/>
        <end position="276"/>
    </location>
</feature>
<evidence type="ECO:0000256" key="1">
    <source>
        <dbReference type="SAM" id="MobiDB-lite"/>
    </source>
</evidence>
<dbReference type="AlphaFoldDB" id="A0A9W4T095"/>
<evidence type="ECO:0000313" key="3">
    <source>
        <dbReference type="Proteomes" id="UP001153678"/>
    </source>
</evidence>
<feature type="compositionally biased region" description="Polar residues" evidence="1">
    <location>
        <begin position="260"/>
        <end position="273"/>
    </location>
</feature>
<reference evidence="2" key="1">
    <citation type="submission" date="2022-08" db="EMBL/GenBank/DDBJ databases">
        <authorList>
            <person name="Kallberg Y."/>
            <person name="Tangrot J."/>
            <person name="Rosling A."/>
        </authorList>
    </citation>
    <scope>NUCLEOTIDE SEQUENCE</scope>
    <source>
        <strain evidence="2">Wild A</strain>
    </source>
</reference>
<dbReference type="OrthoDB" id="2416237at2759"/>
<comment type="caution">
    <text evidence="2">The sequence shown here is derived from an EMBL/GenBank/DDBJ whole genome shotgun (WGS) entry which is preliminary data.</text>
</comment>
<sequence>IEREKEAKLPKLSPLHKKRVNKGIRCRGKNFTMNVHSSEEQMPNPAKLLWQSQESLSDHINELEITDSEDDENDSEWRKSFIETIMEIESKGGLIESDYPRNPFLIMPENSDKNDDLISEASCSSQYDLLTRSKREQNLSIMRDSPNNPFLSSSTVGSGNKVNEYQFAQVFRGVRYPVPPSYYDHPYGEDDVIENGTIRSFGKSIKPRCILPLLKAEAERPTSVDAGGEMRYVNKPITVANVTDVTNIMNNHEIEDVSDDSSAPESDSQSTRITDYAKRAKRYRYYPYTKSTVTNPRTTNHEMEN</sequence>
<protein>
    <submittedName>
        <fullName evidence="2">6156_t:CDS:1</fullName>
    </submittedName>
</protein>
<dbReference type="Proteomes" id="UP001153678">
    <property type="component" value="Unassembled WGS sequence"/>
</dbReference>
<organism evidence="2 3">
    <name type="scientific">Funneliformis geosporum</name>
    <dbReference type="NCBI Taxonomy" id="1117311"/>
    <lineage>
        <taxon>Eukaryota</taxon>
        <taxon>Fungi</taxon>
        <taxon>Fungi incertae sedis</taxon>
        <taxon>Mucoromycota</taxon>
        <taxon>Glomeromycotina</taxon>
        <taxon>Glomeromycetes</taxon>
        <taxon>Glomerales</taxon>
        <taxon>Glomeraceae</taxon>
        <taxon>Funneliformis</taxon>
    </lineage>
</organism>
<gene>
    <name evidence="2" type="ORF">FWILDA_LOCUS13032</name>
</gene>
<proteinExistence type="predicted"/>
<evidence type="ECO:0000313" key="2">
    <source>
        <dbReference type="EMBL" id="CAI2187343.1"/>
    </source>
</evidence>
<accession>A0A9W4T095</accession>
<dbReference type="EMBL" id="CAMKVN010004578">
    <property type="protein sequence ID" value="CAI2187343.1"/>
    <property type="molecule type" value="Genomic_DNA"/>
</dbReference>